<name>A0A245ZKJ7_9SPHN</name>
<feature type="domain" description="Dipeptidylpeptidase IV N-terminal" evidence="5">
    <location>
        <begin position="200"/>
        <end position="290"/>
    </location>
</feature>
<evidence type="ECO:0000259" key="4">
    <source>
        <dbReference type="Pfam" id="PF00326"/>
    </source>
</evidence>
<accession>A0A245ZKJ7</accession>
<feature type="chain" id="PRO_5012354203" evidence="3">
    <location>
        <begin position="25"/>
        <end position="706"/>
    </location>
</feature>
<dbReference type="InterPro" id="IPR029058">
    <property type="entry name" value="AB_hydrolase_fold"/>
</dbReference>
<evidence type="ECO:0000259" key="5">
    <source>
        <dbReference type="Pfam" id="PF00930"/>
    </source>
</evidence>
<dbReference type="RefSeq" id="WP_088367264.1">
    <property type="nucleotide sequence ID" value="NZ_NBBI01000003.1"/>
</dbReference>
<dbReference type="InterPro" id="IPR002469">
    <property type="entry name" value="Peptidase_S9B_N"/>
</dbReference>
<dbReference type="Pfam" id="PF00326">
    <property type="entry name" value="Peptidase_S9"/>
    <property type="match status" value="1"/>
</dbReference>
<dbReference type="EC" id="3.4.14.12" evidence="6"/>
<keyword evidence="1 6" id="KW-0378">Hydrolase</keyword>
<dbReference type="Gene3D" id="2.120.10.30">
    <property type="entry name" value="TolB, C-terminal domain"/>
    <property type="match status" value="2"/>
</dbReference>
<dbReference type="Gene3D" id="3.40.50.1820">
    <property type="entry name" value="alpha/beta hydrolase"/>
    <property type="match status" value="1"/>
</dbReference>
<keyword evidence="2" id="KW-0720">Serine protease</keyword>
<dbReference type="AlphaFoldDB" id="A0A245ZKJ7"/>
<keyword evidence="2" id="KW-0645">Protease</keyword>
<keyword evidence="3" id="KW-0732">Signal</keyword>
<gene>
    <name evidence="6" type="primary">ptpA_1</name>
    <name evidence="6" type="ORF">SPDO_19390</name>
</gene>
<dbReference type="SUPFAM" id="SSF53474">
    <property type="entry name" value="alpha/beta-Hydrolases"/>
    <property type="match status" value="1"/>
</dbReference>
<dbReference type="EMBL" id="NBBI01000003">
    <property type="protein sequence ID" value="OWK30254.1"/>
    <property type="molecule type" value="Genomic_DNA"/>
</dbReference>
<proteinExistence type="predicted"/>
<evidence type="ECO:0000256" key="2">
    <source>
        <dbReference type="ARBA" id="ARBA00022825"/>
    </source>
</evidence>
<evidence type="ECO:0000313" key="6">
    <source>
        <dbReference type="EMBL" id="OWK30254.1"/>
    </source>
</evidence>
<feature type="domain" description="Peptidase S9 prolyl oligopeptidase catalytic" evidence="4">
    <location>
        <begin position="477"/>
        <end position="685"/>
    </location>
</feature>
<dbReference type="PANTHER" id="PTHR42776:SF27">
    <property type="entry name" value="DIPEPTIDYL PEPTIDASE FAMILY MEMBER 6"/>
    <property type="match status" value="1"/>
</dbReference>
<dbReference type="GO" id="GO:0004252">
    <property type="term" value="F:serine-type endopeptidase activity"/>
    <property type="evidence" value="ECO:0007669"/>
    <property type="project" value="TreeGrafter"/>
</dbReference>
<reference evidence="6 7" key="1">
    <citation type="submission" date="2017-03" db="EMBL/GenBank/DDBJ databases">
        <title>Genome sequence of Sphingomonas dokdonensis DSM 21029.</title>
        <authorList>
            <person name="Poehlein A."/>
            <person name="Wuebbeler J.H."/>
            <person name="Steinbuechel A."/>
            <person name="Daniel R."/>
        </authorList>
    </citation>
    <scope>NUCLEOTIDE SEQUENCE [LARGE SCALE GENOMIC DNA]</scope>
    <source>
        <strain evidence="6 7">DSM 21029</strain>
    </source>
</reference>
<protein>
    <submittedName>
        <fullName evidence="6">Prolyl tripeptidyl peptidase</fullName>
        <ecNumber evidence="6">3.4.14.12</ecNumber>
    </submittedName>
</protein>
<evidence type="ECO:0000256" key="1">
    <source>
        <dbReference type="ARBA" id="ARBA00022801"/>
    </source>
</evidence>
<keyword evidence="7" id="KW-1185">Reference proteome</keyword>
<evidence type="ECO:0000256" key="3">
    <source>
        <dbReference type="SAM" id="SignalP"/>
    </source>
</evidence>
<dbReference type="SUPFAM" id="SSF82171">
    <property type="entry name" value="DPP6 N-terminal domain-like"/>
    <property type="match status" value="1"/>
</dbReference>
<sequence>MRRLAFLLACTAPALLTGALPAAAQQKQTNAAPAQGPSRTFTGADLFGLSIAADPQISPDGRTIVYVRRTGDIMTDRMQSSLWLIDVASGKQSPFAANGSSPRWSPDGSRIAYVASDGDRAQLFVRWLDTGASARVTSLPGDPNSLSWSPDGTRLAYIATVAGEATKLGKAPAKPEGAKWAEPLEVIDRITYRNDGPGYRKPGYDHLFVAAADGGAARQLTFGNFDDGGPLSWSADGRTILFSAIRGADAERQVMNSEVIAVDVNTGAMRTLTSRDGPDGAPRFSRDGSKIAWIGFDDKRRAYTNAELYVAGADAADPRSLTASLDRSIDDALWADDGRALYASYDDKGQRKIARIGLDGRSTVLADNLTGGGLDRPYTGGDFSISRGGTIAYTGGDASAPADVWVWNGGKARRLTNLNQVLTASKTLAPVRKVAVTAPDGRPIDAWLATPPGWQPGTRVPLILEIHGGPHSAYGPTFATDVQLYAAGGYAVLWTNPRGSTSYGAEFANLIDKNYPSQDYDDLMAAVDATIAEGVADPNNLFVTGGSGGGVLTSWIVGKTNRFKAAATQKPVINWISEALTMDNTLFTSRYWFTKLPWEDPMSYWNRSPLSLVGNVKTPTLVVVGSEDYRTPVSESEQYYAALQIAGVPTALVKVPGASHGGFTSRPSQSAAKASAILAWFDRYRGAGAPAGGVAPTKTAAETPTN</sequence>
<dbReference type="GO" id="GO:0006508">
    <property type="term" value="P:proteolysis"/>
    <property type="evidence" value="ECO:0007669"/>
    <property type="project" value="InterPro"/>
</dbReference>
<dbReference type="Pfam" id="PF00930">
    <property type="entry name" value="DPPIV_N"/>
    <property type="match status" value="1"/>
</dbReference>
<dbReference type="Proteomes" id="UP000197290">
    <property type="component" value="Unassembled WGS sequence"/>
</dbReference>
<evidence type="ECO:0000313" key="7">
    <source>
        <dbReference type="Proteomes" id="UP000197290"/>
    </source>
</evidence>
<dbReference type="InterPro" id="IPR011659">
    <property type="entry name" value="WD40"/>
</dbReference>
<feature type="signal peptide" evidence="3">
    <location>
        <begin position="1"/>
        <end position="24"/>
    </location>
</feature>
<organism evidence="6 7">
    <name type="scientific">Sphingomonas dokdonensis</name>
    <dbReference type="NCBI Taxonomy" id="344880"/>
    <lineage>
        <taxon>Bacteria</taxon>
        <taxon>Pseudomonadati</taxon>
        <taxon>Pseudomonadota</taxon>
        <taxon>Alphaproteobacteria</taxon>
        <taxon>Sphingomonadales</taxon>
        <taxon>Sphingomonadaceae</taxon>
        <taxon>Sphingomonas</taxon>
    </lineage>
</organism>
<dbReference type="OrthoDB" id="9812921at2"/>
<dbReference type="InterPro" id="IPR001375">
    <property type="entry name" value="Peptidase_S9_cat"/>
</dbReference>
<comment type="caution">
    <text evidence="6">The sequence shown here is derived from an EMBL/GenBank/DDBJ whole genome shotgun (WGS) entry which is preliminary data.</text>
</comment>
<dbReference type="Pfam" id="PF07676">
    <property type="entry name" value="PD40"/>
    <property type="match status" value="3"/>
</dbReference>
<dbReference type="PANTHER" id="PTHR42776">
    <property type="entry name" value="SERINE PEPTIDASE S9 FAMILY MEMBER"/>
    <property type="match status" value="1"/>
</dbReference>
<dbReference type="InterPro" id="IPR011042">
    <property type="entry name" value="6-blade_b-propeller_TolB-like"/>
</dbReference>